<name>A0A8K0XLZ2_9AGAR</name>
<organism evidence="2 3">
    <name type="scientific">Cristinia sonorae</name>
    <dbReference type="NCBI Taxonomy" id="1940300"/>
    <lineage>
        <taxon>Eukaryota</taxon>
        <taxon>Fungi</taxon>
        <taxon>Dikarya</taxon>
        <taxon>Basidiomycota</taxon>
        <taxon>Agaricomycotina</taxon>
        <taxon>Agaricomycetes</taxon>
        <taxon>Agaricomycetidae</taxon>
        <taxon>Agaricales</taxon>
        <taxon>Pleurotineae</taxon>
        <taxon>Stephanosporaceae</taxon>
        <taxon>Cristinia</taxon>
    </lineage>
</organism>
<dbReference type="InterPro" id="IPR051412">
    <property type="entry name" value="Formin_Homology_Diaphanous_sf"/>
</dbReference>
<protein>
    <recommendedName>
        <fullName evidence="4">BZIP domain-containing protein</fullName>
    </recommendedName>
</protein>
<evidence type="ECO:0008006" key="4">
    <source>
        <dbReference type="Google" id="ProtNLM"/>
    </source>
</evidence>
<feature type="compositionally biased region" description="Pro residues" evidence="1">
    <location>
        <begin position="89"/>
        <end position="98"/>
    </location>
</feature>
<comment type="caution">
    <text evidence="2">The sequence shown here is derived from an EMBL/GenBank/DDBJ whole genome shotgun (WGS) entry which is preliminary data.</text>
</comment>
<evidence type="ECO:0000313" key="3">
    <source>
        <dbReference type="Proteomes" id="UP000813824"/>
    </source>
</evidence>
<feature type="compositionally biased region" description="Low complexity" evidence="1">
    <location>
        <begin position="319"/>
        <end position="330"/>
    </location>
</feature>
<dbReference type="AlphaFoldDB" id="A0A8K0XLZ2"/>
<reference evidence="2" key="1">
    <citation type="journal article" date="2021" name="New Phytol.">
        <title>Evolutionary innovations through gain and loss of genes in the ectomycorrhizal Boletales.</title>
        <authorList>
            <person name="Wu G."/>
            <person name="Miyauchi S."/>
            <person name="Morin E."/>
            <person name="Kuo A."/>
            <person name="Drula E."/>
            <person name="Varga T."/>
            <person name="Kohler A."/>
            <person name="Feng B."/>
            <person name="Cao Y."/>
            <person name="Lipzen A."/>
            <person name="Daum C."/>
            <person name="Hundley H."/>
            <person name="Pangilinan J."/>
            <person name="Johnson J."/>
            <person name="Barry K."/>
            <person name="LaButti K."/>
            <person name="Ng V."/>
            <person name="Ahrendt S."/>
            <person name="Min B."/>
            <person name="Choi I.G."/>
            <person name="Park H."/>
            <person name="Plett J.M."/>
            <person name="Magnuson J."/>
            <person name="Spatafora J.W."/>
            <person name="Nagy L.G."/>
            <person name="Henrissat B."/>
            <person name="Grigoriev I.V."/>
            <person name="Yang Z.L."/>
            <person name="Xu J."/>
            <person name="Martin F.M."/>
        </authorList>
    </citation>
    <scope>NUCLEOTIDE SEQUENCE</scope>
    <source>
        <strain evidence="2">KKN 215</strain>
    </source>
</reference>
<feature type="compositionally biased region" description="Basic and acidic residues" evidence="1">
    <location>
        <begin position="34"/>
        <end position="44"/>
    </location>
</feature>
<feature type="compositionally biased region" description="Basic residues" evidence="1">
    <location>
        <begin position="45"/>
        <end position="54"/>
    </location>
</feature>
<accession>A0A8K0XLZ2</accession>
<dbReference type="PANTHER" id="PTHR45691:SF6">
    <property type="entry name" value="PROTEIN DIAPHANOUS"/>
    <property type="match status" value="1"/>
</dbReference>
<feature type="compositionally biased region" description="Polar residues" evidence="1">
    <location>
        <begin position="76"/>
        <end position="86"/>
    </location>
</feature>
<dbReference type="EMBL" id="JAEVFJ010000033">
    <property type="protein sequence ID" value="KAH8092259.1"/>
    <property type="molecule type" value="Genomic_DNA"/>
</dbReference>
<gene>
    <name evidence="2" type="ORF">BXZ70DRAFT_909620</name>
</gene>
<proteinExistence type="predicted"/>
<feature type="compositionally biased region" description="Pro residues" evidence="1">
    <location>
        <begin position="239"/>
        <end position="250"/>
    </location>
</feature>
<dbReference type="GO" id="GO:0030041">
    <property type="term" value="P:actin filament polymerization"/>
    <property type="evidence" value="ECO:0007669"/>
    <property type="project" value="TreeGrafter"/>
</dbReference>
<dbReference type="GO" id="GO:0005884">
    <property type="term" value="C:actin filament"/>
    <property type="evidence" value="ECO:0007669"/>
    <property type="project" value="TreeGrafter"/>
</dbReference>
<sequence>MMSAFQLDTPSPKRARRSGTAKQDISGLSPTEQAKIERRREQTKIRQRNYRQRRKDGIGLGAPTEENKQGQDKGESSSMGNPSSHTDMAPPPPPPVSFPFPANAPYQFTFAGPSLPSEQHGAAQSTRNDGNGSNAATDLMYTSHLGEVLSDGVYTSHRERPSAPHNPQLSPDDAYEGLYTFPHSPQLVHNAAGPSRPLGSRVSQFSPDTVPPQEDDDVLLPVASDTVATKQDRSCQTEPAPPTEPSPPALPTRRRSFSVQTLRTEAKEMSTQTETGLLEQGRTQTVAAGSVLAQTLERHVKEMSTQTETPKSQKEQTHAAPLPSGSSSLSPPAPASGKPVGEHTVTWKDGTVTPLPVVLDANGVNTLQYDADHVVKLAEVAIPASQSPAATIINYDPEMSDIELSEMIRPVLARGGFVVLNDYPPKHRMHKFEMTARGILEHYGLYSDPDFVTLDAADRTNHTLEDNARARKGLKPKVRPVRPGHEFLQSYHHRMTIEDFAENVESAKYSRCILDAPSVMDMRPSFLVPLAATSPHCPRPPVGHSYLMPGHSLATRCHSPSLLSATRSRTMPLHPPISGHLLATSLPPPSATQLMDATLCHFFCHFPPPPPLSRLFPPPKRPLFSRPSVTLPFLSGGRLTTAIVTTRPSTVRPSNLCVTHSDWRVTWTCHANNTAAPPPTMPPLPSAATSLPPPCHPCRPPRADPCHPLPFFCHFRPPPPLSRLFPPPKRPLFSRPSVTLPFLFGRELFSLLAQLASLLSTNNHPYQPATTQQFPLPPICVLHTQAGWESFSFCGPSPPRTAGITTFNHEASQPAATLLSLSIPPPP</sequence>
<evidence type="ECO:0000313" key="2">
    <source>
        <dbReference type="EMBL" id="KAH8092259.1"/>
    </source>
</evidence>
<dbReference type="PANTHER" id="PTHR45691">
    <property type="entry name" value="PROTEIN DIAPHANOUS"/>
    <property type="match status" value="1"/>
</dbReference>
<feature type="region of interest" description="Disordered" evidence="1">
    <location>
        <begin position="301"/>
        <end position="347"/>
    </location>
</feature>
<feature type="compositionally biased region" description="Basic and acidic residues" evidence="1">
    <location>
        <begin position="65"/>
        <end position="75"/>
    </location>
</feature>
<feature type="compositionally biased region" description="Polar residues" evidence="1">
    <location>
        <begin position="122"/>
        <end position="136"/>
    </location>
</feature>
<keyword evidence="3" id="KW-1185">Reference proteome</keyword>
<dbReference type="Proteomes" id="UP000813824">
    <property type="component" value="Unassembled WGS sequence"/>
</dbReference>
<feature type="compositionally biased region" description="Polar residues" evidence="1">
    <location>
        <begin position="20"/>
        <end position="32"/>
    </location>
</feature>
<evidence type="ECO:0000256" key="1">
    <source>
        <dbReference type="SAM" id="MobiDB-lite"/>
    </source>
</evidence>
<feature type="region of interest" description="Disordered" evidence="1">
    <location>
        <begin position="1"/>
        <end position="261"/>
    </location>
</feature>